<dbReference type="Pfam" id="PF00168">
    <property type="entry name" value="C2"/>
    <property type="match status" value="1"/>
</dbReference>
<evidence type="ECO:0000259" key="1">
    <source>
        <dbReference type="Pfam" id="PF00168"/>
    </source>
</evidence>
<proteinExistence type="predicted"/>
<evidence type="ECO:0000313" key="2">
    <source>
        <dbReference type="EMBL" id="EFJ38747.1"/>
    </source>
</evidence>
<name>D8QNE4_SELML</name>
<accession>D8QNE4</accession>
<dbReference type="InParanoid" id="D8QNE4"/>
<protein>
    <recommendedName>
        <fullName evidence="1">C2 domain-containing protein</fullName>
    </recommendedName>
</protein>
<dbReference type="Proteomes" id="UP000001514">
    <property type="component" value="Unassembled WGS sequence"/>
</dbReference>
<dbReference type="CDD" id="cd00030">
    <property type="entry name" value="C2"/>
    <property type="match status" value="1"/>
</dbReference>
<dbReference type="InterPro" id="IPR000008">
    <property type="entry name" value="C2_dom"/>
</dbReference>
<dbReference type="InterPro" id="IPR045050">
    <property type="entry name" value="Synaptotagmin_plant"/>
</dbReference>
<dbReference type="GO" id="GO:0008289">
    <property type="term" value="F:lipid binding"/>
    <property type="evidence" value="ECO:0007669"/>
    <property type="project" value="InterPro"/>
</dbReference>
<organism evidence="3">
    <name type="scientific">Selaginella moellendorffii</name>
    <name type="common">Spikemoss</name>
    <dbReference type="NCBI Taxonomy" id="88036"/>
    <lineage>
        <taxon>Eukaryota</taxon>
        <taxon>Viridiplantae</taxon>
        <taxon>Streptophyta</taxon>
        <taxon>Embryophyta</taxon>
        <taxon>Tracheophyta</taxon>
        <taxon>Lycopodiopsida</taxon>
        <taxon>Selaginellales</taxon>
        <taxon>Selaginellaceae</taxon>
        <taxon>Selaginella</taxon>
    </lineage>
</organism>
<evidence type="ECO:0000313" key="3">
    <source>
        <dbReference type="Proteomes" id="UP000001514"/>
    </source>
</evidence>
<dbReference type="Gene3D" id="2.60.40.150">
    <property type="entry name" value="C2 domain"/>
    <property type="match status" value="1"/>
</dbReference>
<dbReference type="PANTHER" id="PTHR10774">
    <property type="entry name" value="EXTENDED SYNAPTOTAGMIN-RELATED"/>
    <property type="match status" value="1"/>
</dbReference>
<gene>
    <name evidence="2" type="ORF">SELMODRAFT_437615</name>
</gene>
<sequence>MVAFFYALLANAGFIRDTAKPCIDESAAKALTLHQGCEKETRAVSEMCQRVLVAVKAFGCGATVQTCIASILPSSRNFSVAGDLNGIMRLSRAVKKPVGMLEVKVVRAMGLKKKDLMGKSCLAKKKTTVKLNSLNPEWNETFHVLTGKRFVWPFILAQLYLWPRTMDINVIDNPRLSGRLASRKMTDPVRVCQEENDRENQQEERNLSQAVMFEKAIKKILDGIKSFSGATSGGPLASGKQWEMHHLSVSLALIDAKLRQHAKLICGQSGAMAVVWVKRGDEALCFPLQDGAKMMVSSIARHWGLDPDSLRIGDCALVPDADGNSVLSLDAMVALLPELGDGSSYDQALLVTGRRCSATRNACSACDHPAVQDLIRQRDEEDLVARKKQRRETAESRQLKAFHSSVENLWSYVKELEGGGPFRRLRPEQARELLQSRVSKMVARLHFVEGDDEPSDDNYRGMAALVKPDGSCFTAAACCDCSSTSGRYILVFSDPALQYECMVSFKDPIAVLTPIEPGVSFNYCINWDGWICKSGSPYSWKRDPESGDIKCVSGIFLEDRSLSSGECEPYRMVMLPFEMVEVGAPVLDSRGNLGGIVVEFEEIPARDTRSKKNNGQRKFDMISIRDFCNEVVSRDPDFAKALGAALERRKAAVYVACVETGLTTLWKDWMTTHPIEEFEIDEP</sequence>
<dbReference type="HOGENOM" id="CLU_403036_0_0_1"/>
<dbReference type="eggNOG" id="KOG1012">
    <property type="taxonomic scope" value="Eukaryota"/>
</dbReference>
<dbReference type="EMBL" id="GL377565">
    <property type="protein sequence ID" value="EFJ38747.1"/>
    <property type="molecule type" value="Genomic_DNA"/>
</dbReference>
<feature type="domain" description="C2" evidence="1">
    <location>
        <begin position="100"/>
        <end position="144"/>
    </location>
</feature>
<keyword evidence="3" id="KW-1185">Reference proteome</keyword>
<dbReference type="PANTHER" id="PTHR10774:SF188">
    <property type="entry name" value="SYNAPTOTAGMIN-2"/>
    <property type="match status" value="1"/>
</dbReference>
<dbReference type="SUPFAM" id="SSF49562">
    <property type="entry name" value="C2 domain (Calcium/lipid-binding domain, CaLB)"/>
    <property type="match status" value="1"/>
</dbReference>
<dbReference type="GO" id="GO:0005783">
    <property type="term" value="C:endoplasmic reticulum"/>
    <property type="evidence" value="ECO:0000318"/>
    <property type="project" value="GO_Central"/>
</dbReference>
<dbReference type="AlphaFoldDB" id="D8QNE4"/>
<reference evidence="2 3" key="1">
    <citation type="journal article" date="2011" name="Science">
        <title>The Selaginella genome identifies genetic changes associated with the evolution of vascular plants.</title>
        <authorList>
            <person name="Banks J.A."/>
            <person name="Nishiyama T."/>
            <person name="Hasebe M."/>
            <person name="Bowman J.L."/>
            <person name="Gribskov M."/>
            <person name="dePamphilis C."/>
            <person name="Albert V.A."/>
            <person name="Aono N."/>
            <person name="Aoyama T."/>
            <person name="Ambrose B.A."/>
            <person name="Ashton N.W."/>
            <person name="Axtell M.J."/>
            <person name="Barker E."/>
            <person name="Barker M.S."/>
            <person name="Bennetzen J.L."/>
            <person name="Bonawitz N.D."/>
            <person name="Chapple C."/>
            <person name="Cheng C."/>
            <person name="Correa L.G."/>
            <person name="Dacre M."/>
            <person name="DeBarry J."/>
            <person name="Dreyer I."/>
            <person name="Elias M."/>
            <person name="Engstrom E.M."/>
            <person name="Estelle M."/>
            <person name="Feng L."/>
            <person name="Finet C."/>
            <person name="Floyd S.K."/>
            <person name="Frommer W.B."/>
            <person name="Fujita T."/>
            <person name="Gramzow L."/>
            <person name="Gutensohn M."/>
            <person name="Harholt J."/>
            <person name="Hattori M."/>
            <person name="Heyl A."/>
            <person name="Hirai T."/>
            <person name="Hiwatashi Y."/>
            <person name="Ishikawa M."/>
            <person name="Iwata M."/>
            <person name="Karol K.G."/>
            <person name="Koehler B."/>
            <person name="Kolukisaoglu U."/>
            <person name="Kubo M."/>
            <person name="Kurata T."/>
            <person name="Lalonde S."/>
            <person name="Li K."/>
            <person name="Li Y."/>
            <person name="Litt A."/>
            <person name="Lyons E."/>
            <person name="Manning G."/>
            <person name="Maruyama T."/>
            <person name="Michael T.P."/>
            <person name="Mikami K."/>
            <person name="Miyazaki S."/>
            <person name="Morinaga S."/>
            <person name="Murata T."/>
            <person name="Mueller-Roeber B."/>
            <person name="Nelson D.R."/>
            <person name="Obara M."/>
            <person name="Oguri Y."/>
            <person name="Olmstead R.G."/>
            <person name="Onodera N."/>
            <person name="Petersen B.L."/>
            <person name="Pils B."/>
            <person name="Prigge M."/>
            <person name="Rensing S.A."/>
            <person name="Riano-Pachon D.M."/>
            <person name="Roberts A.W."/>
            <person name="Sato Y."/>
            <person name="Scheller H.V."/>
            <person name="Schulz B."/>
            <person name="Schulz C."/>
            <person name="Shakirov E.V."/>
            <person name="Shibagaki N."/>
            <person name="Shinohara N."/>
            <person name="Shippen D.E."/>
            <person name="Soerensen I."/>
            <person name="Sotooka R."/>
            <person name="Sugimoto N."/>
            <person name="Sugita M."/>
            <person name="Sumikawa N."/>
            <person name="Tanurdzic M."/>
            <person name="Theissen G."/>
            <person name="Ulvskov P."/>
            <person name="Wakazuki S."/>
            <person name="Weng J.K."/>
            <person name="Willats W.W."/>
            <person name="Wipf D."/>
            <person name="Wolf P.G."/>
            <person name="Yang L."/>
            <person name="Zimmer A.D."/>
            <person name="Zhu Q."/>
            <person name="Mitros T."/>
            <person name="Hellsten U."/>
            <person name="Loque D."/>
            <person name="Otillar R."/>
            <person name="Salamov A."/>
            <person name="Schmutz J."/>
            <person name="Shapiro H."/>
            <person name="Lindquist E."/>
            <person name="Lucas S."/>
            <person name="Rokhsar D."/>
            <person name="Grigoriev I.V."/>
        </authorList>
    </citation>
    <scope>NUCLEOTIDE SEQUENCE [LARGE SCALE GENOMIC DNA]</scope>
</reference>
<dbReference type="KEGG" id="smo:SELMODRAFT_437615"/>
<dbReference type="InterPro" id="IPR035892">
    <property type="entry name" value="C2_domain_sf"/>
</dbReference>
<dbReference type="Gramene" id="EFJ38747">
    <property type="protein sequence ID" value="EFJ38747"/>
    <property type="gene ID" value="SELMODRAFT_437615"/>
</dbReference>